<evidence type="ECO:0000256" key="2">
    <source>
        <dbReference type="ARBA" id="ARBA00022942"/>
    </source>
</evidence>
<evidence type="ECO:0000259" key="4">
    <source>
        <dbReference type="SMART" id="SM00088"/>
    </source>
</evidence>
<dbReference type="AlphaFoldDB" id="A0AAD4R3J5"/>
<proteinExistence type="inferred from homology"/>
<comment type="similarity">
    <text evidence="1">Belongs to the proteasome subunit S9 family.</text>
</comment>
<comment type="caution">
    <text evidence="5">The sequence shown here is derived from an EMBL/GenBank/DDBJ whole genome shotgun (WGS) entry which is preliminary data.</text>
</comment>
<dbReference type="Pfam" id="PF01399">
    <property type="entry name" value="PCI"/>
    <property type="match status" value="1"/>
</dbReference>
<dbReference type="InterPro" id="IPR040773">
    <property type="entry name" value="Rpn6_N"/>
</dbReference>
<accession>A0AAD4R3J5</accession>
<dbReference type="Pfam" id="PF18503">
    <property type="entry name" value="RPN6_C_helix"/>
    <property type="match status" value="1"/>
</dbReference>
<dbReference type="PANTHER" id="PTHR10678">
    <property type="entry name" value="26S PROTEASOME NON-ATPASE REGULATORY SUBUNIT 11/COP9 SIGNALOSOME COMPLEX SUBUNIT 2"/>
    <property type="match status" value="1"/>
</dbReference>
<keyword evidence="2 5" id="KW-0647">Proteasome</keyword>
<evidence type="ECO:0000313" key="6">
    <source>
        <dbReference type="Proteomes" id="UP001201812"/>
    </source>
</evidence>
<feature type="domain" description="PCI" evidence="4">
    <location>
        <begin position="321"/>
        <end position="390"/>
    </location>
</feature>
<evidence type="ECO:0000256" key="3">
    <source>
        <dbReference type="ARBA" id="ARBA00062507"/>
    </source>
</evidence>
<dbReference type="GO" id="GO:0000502">
    <property type="term" value="C:proteasome complex"/>
    <property type="evidence" value="ECO:0007669"/>
    <property type="project" value="UniProtKB-KW"/>
</dbReference>
<sequence>MSGGTAMELSSSEPHRDEEKAIKYLTNFVKSTVDDEEGIKKKEESIMELGSMLAKNKRTQELRKMIENARPFLTSLGQAKAAKLVRELVDLCLKIEDNSLNGDIKVDLCKECIQWAEDNNRAFLRQTLQARLVRLLNDLGRYNQSLQQAVALVRELKKVDDKDLIVEVQLEESKACYHLSNLAKARAALTSARTTANSMYIPPRMQAALDMQSGILHAADERDFKTAFSYFYEAFEGYDSVGDNVDALRALKYMLLSKVMLDHPDEVNSILAHKHATKYSGPNIDAMRAVAVAAKKRSLADFNRAFGNYCDELQRDPVVKKHFNSLSDSMLEKDLCRIIEPYSHDKVEKKLSQMILDKKFSGSLHQDDGMLIVYAVEEPDPTYQHAVATIHSLGEVVDALYTRAKKIR</sequence>
<dbReference type="InterPro" id="IPR000717">
    <property type="entry name" value="PCI_dom"/>
</dbReference>
<dbReference type="SUPFAM" id="SSF46785">
    <property type="entry name" value="Winged helix' DNA-binding domain"/>
    <property type="match status" value="1"/>
</dbReference>
<evidence type="ECO:0000256" key="1">
    <source>
        <dbReference type="ARBA" id="ARBA00007454"/>
    </source>
</evidence>
<dbReference type="InterPro" id="IPR040780">
    <property type="entry name" value="Rpn6_C_helix"/>
</dbReference>
<organism evidence="5 6">
    <name type="scientific">Ditylenchus destructor</name>
    <dbReference type="NCBI Taxonomy" id="166010"/>
    <lineage>
        <taxon>Eukaryota</taxon>
        <taxon>Metazoa</taxon>
        <taxon>Ecdysozoa</taxon>
        <taxon>Nematoda</taxon>
        <taxon>Chromadorea</taxon>
        <taxon>Rhabditida</taxon>
        <taxon>Tylenchina</taxon>
        <taxon>Tylenchomorpha</taxon>
        <taxon>Sphaerularioidea</taxon>
        <taxon>Anguinidae</taxon>
        <taxon>Anguininae</taxon>
        <taxon>Ditylenchus</taxon>
    </lineage>
</organism>
<dbReference type="FunFam" id="1.25.40.570:FF:000016">
    <property type="entry name" value="26S proteasome regulatory subunit"/>
    <property type="match status" value="1"/>
</dbReference>
<gene>
    <name evidence="5" type="ORF">DdX_05600</name>
</gene>
<dbReference type="SMART" id="SM00753">
    <property type="entry name" value="PAM"/>
    <property type="match status" value="1"/>
</dbReference>
<dbReference type="EMBL" id="JAKKPZ010000006">
    <property type="protein sequence ID" value="KAI1720220.1"/>
    <property type="molecule type" value="Genomic_DNA"/>
</dbReference>
<keyword evidence="6" id="KW-1185">Reference proteome</keyword>
<protein>
    <submittedName>
        <fullName evidence="5">26S proteasome regulatory subunit rpn-6.1</fullName>
    </submittedName>
</protein>
<dbReference type="Proteomes" id="UP001201812">
    <property type="component" value="Unassembled WGS sequence"/>
</dbReference>
<dbReference type="Pfam" id="PF18055">
    <property type="entry name" value="RPN6_N"/>
    <property type="match status" value="1"/>
</dbReference>
<dbReference type="InterPro" id="IPR036390">
    <property type="entry name" value="WH_DNA-bd_sf"/>
</dbReference>
<evidence type="ECO:0000313" key="5">
    <source>
        <dbReference type="EMBL" id="KAI1720220.1"/>
    </source>
</evidence>
<comment type="subunit">
    <text evidence="3">Component of the lid subcomplex of the 19S proteasome regulatory particle complex (also named PA700 complex). The 26S proteasome consists of a 20S proteasome core and two 19S regulatory subunits.</text>
</comment>
<reference evidence="5" key="1">
    <citation type="submission" date="2022-01" db="EMBL/GenBank/DDBJ databases">
        <title>Genome Sequence Resource for Two Populations of Ditylenchus destructor, the Migratory Endoparasitic Phytonematode.</title>
        <authorList>
            <person name="Zhang H."/>
            <person name="Lin R."/>
            <person name="Xie B."/>
        </authorList>
    </citation>
    <scope>NUCLEOTIDE SEQUENCE</scope>
    <source>
        <strain evidence="5">BazhouSP</strain>
    </source>
</reference>
<name>A0AAD4R3J5_9BILA</name>
<dbReference type="SMART" id="SM00088">
    <property type="entry name" value="PINT"/>
    <property type="match status" value="1"/>
</dbReference>
<dbReference type="Gene3D" id="1.25.40.570">
    <property type="match status" value="1"/>
</dbReference>
<dbReference type="InterPro" id="IPR050871">
    <property type="entry name" value="26S_Proteasome/COP9_Components"/>
</dbReference>